<gene>
    <name evidence="1" type="ORF">NCTC12871_01207</name>
</gene>
<sequence length="149" mass="16860">MQAKQLTDETTVKLNRCGDLSDICDLLQVAIYQELDGYKNQASITIKEGIEKLTQLLTAQQMNEKIETDDLGLFAAFACDKALFENNNEDYFIAGFIAVLDFMKLYETCLASSRVTFSKEIAEISKQIKENFEANKQEHLRTIEGGETK</sequence>
<proteinExistence type="predicted"/>
<keyword evidence="2" id="KW-1185">Reference proteome</keyword>
<dbReference type="KEGG" id="adp:NCTC12871_01207"/>
<dbReference type="AlphaFoldDB" id="A0A448TUW7"/>
<reference evidence="1 2" key="1">
    <citation type="submission" date="2018-12" db="EMBL/GenBank/DDBJ databases">
        <authorList>
            <consortium name="Pathogen Informatics"/>
        </authorList>
    </citation>
    <scope>NUCLEOTIDE SEQUENCE [LARGE SCALE GENOMIC DNA]</scope>
    <source>
        <strain evidence="1 2">NCTC12871</strain>
    </source>
</reference>
<organism evidence="1 2">
    <name type="scientific">Actinobacillus delphinicola</name>
    <dbReference type="NCBI Taxonomy" id="51161"/>
    <lineage>
        <taxon>Bacteria</taxon>
        <taxon>Pseudomonadati</taxon>
        <taxon>Pseudomonadota</taxon>
        <taxon>Gammaproteobacteria</taxon>
        <taxon>Pasteurellales</taxon>
        <taxon>Pasteurellaceae</taxon>
        <taxon>Actinobacillus</taxon>
    </lineage>
</organism>
<accession>A0A448TUW7</accession>
<name>A0A448TUW7_9PAST</name>
<dbReference type="EMBL" id="LR134510">
    <property type="protein sequence ID" value="VEJ09724.1"/>
    <property type="molecule type" value="Genomic_DNA"/>
</dbReference>
<dbReference type="RefSeq" id="WP_126599884.1">
    <property type="nucleotide sequence ID" value="NZ_LR134510.1"/>
</dbReference>
<protein>
    <submittedName>
        <fullName evidence="1">Uncharacterized protein</fullName>
    </submittedName>
</protein>
<evidence type="ECO:0000313" key="1">
    <source>
        <dbReference type="EMBL" id="VEJ09724.1"/>
    </source>
</evidence>
<dbReference type="Proteomes" id="UP000279799">
    <property type="component" value="Chromosome"/>
</dbReference>
<evidence type="ECO:0000313" key="2">
    <source>
        <dbReference type="Proteomes" id="UP000279799"/>
    </source>
</evidence>